<evidence type="ECO:0000256" key="1">
    <source>
        <dbReference type="SAM" id="Phobius"/>
    </source>
</evidence>
<sequence length="177" mass="18769">MAPSAPHVDLPPECADVEQVPEDLRDRALAEGNAPLALAVYGLLGAGLGLVFTKSQVISWFRIYEMFRFESFHMYGIIGSAVATAALSVWVIQKLKLTTVHGEPIELAPKAWGDSRVPGARYWMGGITFGLGWALLGACPGPLVALLGGGVSVMAAALVAALGGTWTYALLRDRLPH</sequence>
<organism evidence="2 3">
    <name type="scientific">Rubricoccus marinus</name>
    <dbReference type="NCBI Taxonomy" id="716817"/>
    <lineage>
        <taxon>Bacteria</taxon>
        <taxon>Pseudomonadati</taxon>
        <taxon>Rhodothermota</taxon>
        <taxon>Rhodothermia</taxon>
        <taxon>Rhodothermales</taxon>
        <taxon>Rubricoccaceae</taxon>
        <taxon>Rubricoccus</taxon>
    </lineage>
</organism>
<dbReference type="AlphaFoldDB" id="A0A259TUW6"/>
<keyword evidence="1" id="KW-0812">Transmembrane</keyword>
<gene>
    <name evidence="2" type="ORF">BSZ36_17100</name>
</gene>
<accession>A0A259TUW6</accession>
<dbReference type="InParanoid" id="A0A259TUW6"/>
<keyword evidence="3" id="KW-1185">Reference proteome</keyword>
<keyword evidence="1" id="KW-1133">Transmembrane helix</keyword>
<comment type="caution">
    <text evidence="2">The sequence shown here is derived from an EMBL/GenBank/DDBJ whole genome shotgun (WGS) entry which is preliminary data.</text>
</comment>
<feature type="transmembrane region" description="Helical" evidence="1">
    <location>
        <begin position="34"/>
        <end position="52"/>
    </location>
</feature>
<evidence type="ECO:0000313" key="2">
    <source>
        <dbReference type="EMBL" id="OZC01490.1"/>
    </source>
</evidence>
<keyword evidence="1" id="KW-0472">Membrane</keyword>
<dbReference type="EMBL" id="MQWB01000010">
    <property type="protein sequence ID" value="OZC01490.1"/>
    <property type="molecule type" value="Genomic_DNA"/>
</dbReference>
<feature type="transmembrane region" description="Helical" evidence="1">
    <location>
        <begin position="122"/>
        <end position="145"/>
    </location>
</feature>
<evidence type="ECO:0000313" key="3">
    <source>
        <dbReference type="Proteomes" id="UP000216446"/>
    </source>
</evidence>
<feature type="transmembrane region" description="Helical" evidence="1">
    <location>
        <begin position="151"/>
        <end position="171"/>
    </location>
</feature>
<feature type="transmembrane region" description="Helical" evidence="1">
    <location>
        <begin position="72"/>
        <end position="92"/>
    </location>
</feature>
<dbReference type="Proteomes" id="UP000216446">
    <property type="component" value="Unassembled WGS sequence"/>
</dbReference>
<protein>
    <submittedName>
        <fullName evidence="2">Transporter</fullName>
    </submittedName>
</protein>
<reference evidence="2 3" key="1">
    <citation type="submission" date="2016-11" db="EMBL/GenBank/DDBJ databases">
        <title>Study of marine rhodopsin-containing bacteria.</title>
        <authorList>
            <person name="Yoshizawa S."/>
            <person name="Kumagai Y."/>
            <person name="Kogure K."/>
        </authorList>
    </citation>
    <scope>NUCLEOTIDE SEQUENCE [LARGE SCALE GENOMIC DNA]</scope>
    <source>
        <strain evidence="2 3">SG-29</strain>
    </source>
</reference>
<name>A0A259TUW6_9BACT</name>
<proteinExistence type="predicted"/>